<comment type="caution">
    <text evidence="1">The sequence shown here is derived from an EMBL/GenBank/DDBJ whole genome shotgun (WGS) entry which is preliminary data.</text>
</comment>
<keyword evidence="2" id="KW-1185">Reference proteome</keyword>
<protein>
    <submittedName>
        <fullName evidence="1">Uncharacterized protein</fullName>
    </submittedName>
</protein>
<name>A0ACB7YP74_9ERIC</name>
<accession>A0ACB7YP74</accession>
<evidence type="ECO:0000313" key="1">
    <source>
        <dbReference type="EMBL" id="KAH7854998.1"/>
    </source>
</evidence>
<sequence>MKDLGVQSGAAFRFPTKVCNRVIKPQALKANDLHKLWVAGYSSRLHFLLYNGAYGGLEVIFRTRVTFRCSSKARVICLACLLLVGEV</sequence>
<dbReference type="EMBL" id="CM037161">
    <property type="protein sequence ID" value="KAH7854998.1"/>
    <property type="molecule type" value="Genomic_DNA"/>
</dbReference>
<reference evidence="1 2" key="1">
    <citation type="journal article" date="2021" name="Hortic Res">
        <title>High-quality reference genome and annotation aids understanding of berry development for evergreen blueberry (Vaccinium darrowii).</title>
        <authorList>
            <person name="Yu J."/>
            <person name="Hulse-Kemp A.M."/>
            <person name="Babiker E."/>
            <person name="Staton M."/>
        </authorList>
    </citation>
    <scope>NUCLEOTIDE SEQUENCE [LARGE SCALE GENOMIC DNA]</scope>
    <source>
        <strain evidence="2">cv. NJ 8807/NJ 8810</strain>
        <tissue evidence="1">Young leaf</tissue>
    </source>
</reference>
<gene>
    <name evidence="1" type="ORF">Vadar_020027</name>
</gene>
<dbReference type="Proteomes" id="UP000828048">
    <property type="component" value="Chromosome 11"/>
</dbReference>
<proteinExistence type="predicted"/>
<evidence type="ECO:0000313" key="2">
    <source>
        <dbReference type="Proteomes" id="UP000828048"/>
    </source>
</evidence>
<organism evidence="1 2">
    <name type="scientific">Vaccinium darrowii</name>
    <dbReference type="NCBI Taxonomy" id="229202"/>
    <lineage>
        <taxon>Eukaryota</taxon>
        <taxon>Viridiplantae</taxon>
        <taxon>Streptophyta</taxon>
        <taxon>Embryophyta</taxon>
        <taxon>Tracheophyta</taxon>
        <taxon>Spermatophyta</taxon>
        <taxon>Magnoliopsida</taxon>
        <taxon>eudicotyledons</taxon>
        <taxon>Gunneridae</taxon>
        <taxon>Pentapetalae</taxon>
        <taxon>asterids</taxon>
        <taxon>Ericales</taxon>
        <taxon>Ericaceae</taxon>
        <taxon>Vaccinioideae</taxon>
        <taxon>Vaccinieae</taxon>
        <taxon>Vaccinium</taxon>
    </lineage>
</organism>